<feature type="non-terminal residue" evidence="3">
    <location>
        <position position="68"/>
    </location>
</feature>
<dbReference type="RefSeq" id="WP_279369288.1">
    <property type="nucleotide sequence ID" value="NZ_JAMWFV010000367.1"/>
</dbReference>
<protein>
    <submittedName>
        <fullName evidence="3">Uncharacterized protein</fullName>
    </submittedName>
</protein>
<dbReference type="InterPro" id="IPR012338">
    <property type="entry name" value="Beta-lactam/transpept-like"/>
</dbReference>
<comment type="caution">
    <text evidence="3">The sequence shown here is derived from an EMBL/GenBank/DDBJ whole genome shotgun (WGS) entry which is preliminary data.</text>
</comment>
<dbReference type="InterPro" id="IPR050396">
    <property type="entry name" value="Glycosyltr_51/Transpeptidase"/>
</dbReference>
<keyword evidence="4" id="KW-1185">Reference proteome</keyword>
<gene>
    <name evidence="3" type="ORF">NF717_12805</name>
</gene>
<evidence type="ECO:0000313" key="4">
    <source>
        <dbReference type="Proteomes" id="UP001153199"/>
    </source>
</evidence>
<dbReference type="Proteomes" id="UP001153199">
    <property type="component" value="Unassembled WGS sequence"/>
</dbReference>
<dbReference type="GO" id="GO:0030288">
    <property type="term" value="C:outer membrane-bounded periplasmic space"/>
    <property type="evidence" value="ECO:0007669"/>
    <property type="project" value="TreeGrafter"/>
</dbReference>
<feature type="non-terminal residue" evidence="3">
    <location>
        <position position="1"/>
    </location>
</feature>
<dbReference type="PANTHER" id="PTHR32282:SF33">
    <property type="entry name" value="PEPTIDOGLYCAN GLYCOSYLTRANSFERASE"/>
    <property type="match status" value="1"/>
</dbReference>
<sequence length="68" mass="7550">ENDPAHGTRWKPENYTEEFHGDVLLRTALVNSMNIPAVKTFVAVGIPAMTEWAHKLGLTTPINQDFSA</sequence>
<dbReference type="AlphaFoldDB" id="A0A9X4SCM0"/>
<organism evidence="3 4">
    <name type="scientific">Lactococcus formosensis</name>
    <dbReference type="NCBI Taxonomy" id="1281486"/>
    <lineage>
        <taxon>Bacteria</taxon>
        <taxon>Bacillati</taxon>
        <taxon>Bacillota</taxon>
        <taxon>Bacilli</taxon>
        <taxon>Lactobacillales</taxon>
        <taxon>Streptococcaceae</taxon>
        <taxon>Lactococcus</taxon>
    </lineage>
</organism>
<evidence type="ECO:0000256" key="1">
    <source>
        <dbReference type="ARBA" id="ARBA00022676"/>
    </source>
</evidence>
<dbReference type="EMBL" id="JAMWFV010000367">
    <property type="protein sequence ID" value="MDG6146516.1"/>
    <property type="molecule type" value="Genomic_DNA"/>
</dbReference>
<dbReference type="Gene3D" id="3.40.710.10">
    <property type="entry name" value="DD-peptidase/beta-lactamase superfamily"/>
    <property type="match status" value="1"/>
</dbReference>
<accession>A0A9X4SCM0</accession>
<dbReference type="GO" id="GO:0009252">
    <property type="term" value="P:peptidoglycan biosynthetic process"/>
    <property type="evidence" value="ECO:0007669"/>
    <property type="project" value="TreeGrafter"/>
</dbReference>
<proteinExistence type="predicted"/>
<dbReference type="GO" id="GO:0008955">
    <property type="term" value="F:peptidoglycan glycosyltransferase activity"/>
    <property type="evidence" value="ECO:0007669"/>
    <property type="project" value="TreeGrafter"/>
</dbReference>
<keyword evidence="1" id="KW-0328">Glycosyltransferase</keyword>
<dbReference type="SUPFAM" id="SSF56601">
    <property type="entry name" value="beta-lactamase/transpeptidase-like"/>
    <property type="match status" value="1"/>
</dbReference>
<evidence type="ECO:0000256" key="2">
    <source>
        <dbReference type="ARBA" id="ARBA00022679"/>
    </source>
</evidence>
<keyword evidence="2" id="KW-0808">Transferase</keyword>
<dbReference type="PANTHER" id="PTHR32282">
    <property type="entry name" value="BINDING PROTEIN TRANSPEPTIDASE, PUTATIVE-RELATED"/>
    <property type="match status" value="1"/>
</dbReference>
<name>A0A9X4SCM0_9LACT</name>
<evidence type="ECO:0000313" key="3">
    <source>
        <dbReference type="EMBL" id="MDG6146516.1"/>
    </source>
</evidence>
<reference evidence="3" key="1">
    <citation type="submission" date="2022-06" db="EMBL/GenBank/DDBJ databases">
        <title>Lactococcus from bovine mastitis in China.</title>
        <authorList>
            <person name="Lin Y."/>
            <person name="Han B."/>
        </authorList>
    </citation>
    <scope>NUCLEOTIDE SEQUENCE</scope>
    <source>
        <strain evidence="3">Ningxia-I-26</strain>
    </source>
</reference>